<evidence type="ECO:0000256" key="1">
    <source>
        <dbReference type="SAM" id="Phobius"/>
    </source>
</evidence>
<feature type="transmembrane region" description="Helical" evidence="1">
    <location>
        <begin position="172"/>
        <end position="201"/>
    </location>
</feature>
<feature type="transmembrane region" description="Helical" evidence="1">
    <location>
        <begin position="129"/>
        <end position="151"/>
    </location>
</feature>
<proteinExistence type="predicted"/>
<accession>A0ABU0YSG0</accession>
<feature type="transmembrane region" description="Helical" evidence="1">
    <location>
        <begin position="213"/>
        <end position="237"/>
    </location>
</feature>
<keyword evidence="3" id="KW-1185">Reference proteome</keyword>
<evidence type="ECO:0000313" key="3">
    <source>
        <dbReference type="Proteomes" id="UP001230156"/>
    </source>
</evidence>
<protein>
    <recommendedName>
        <fullName evidence="4">Glycerophosphoryl diester phosphodiesterase membrane domain-containing protein</fullName>
    </recommendedName>
</protein>
<feature type="transmembrane region" description="Helical" evidence="1">
    <location>
        <begin position="106"/>
        <end position="123"/>
    </location>
</feature>
<gene>
    <name evidence="2" type="ORF">Q8A70_23400</name>
</gene>
<dbReference type="Proteomes" id="UP001230156">
    <property type="component" value="Unassembled WGS sequence"/>
</dbReference>
<dbReference type="RefSeq" id="WP_379960215.1">
    <property type="nucleotide sequence ID" value="NZ_JAUYVI010000007.1"/>
</dbReference>
<keyword evidence="1" id="KW-0812">Transmembrane</keyword>
<dbReference type="EMBL" id="JAUYVI010000007">
    <property type="protein sequence ID" value="MDQ7250655.1"/>
    <property type="molecule type" value="Genomic_DNA"/>
</dbReference>
<organism evidence="2 3">
    <name type="scientific">Dongia sedimenti</name>
    <dbReference type="NCBI Taxonomy" id="3064282"/>
    <lineage>
        <taxon>Bacteria</taxon>
        <taxon>Pseudomonadati</taxon>
        <taxon>Pseudomonadota</taxon>
        <taxon>Alphaproteobacteria</taxon>
        <taxon>Rhodospirillales</taxon>
        <taxon>Dongiaceae</taxon>
        <taxon>Dongia</taxon>
    </lineage>
</organism>
<keyword evidence="1" id="KW-1133">Transmembrane helix</keyword>
<evidence type="ECO:0008006" key="4">
    <source>
        <dbReference type="Google" id="ProtNLM"/>
    </source>
</evidence>
<reference evidence="3" key="1">
    <citation type="submission" date="2023-08" db="EMBL/GenBank/DDBJ databases">
        <title>Rhodospirillaceae gen. nov., a novel taxon isolated from the Yangtze River Yuezi River estuary sludge.</title>
        <authorList>
            <person name="Ruan L."/>
        </authorList>
    </citation>
    <scope>NUCLEOTIDE SEQUENCE [LARGE SCALE GENOMIC DNA]</scope>
    <source>
        <strain evidence="3">R-7</strain>
    </source>
</reference>
<feature type="transmembrane region" description="Helical" evidence="1">
    <location>
        <begin position="63"/>
        <end position="86"/>
    </location>
</feature>
<feature type="transmembrane region" description="Helical" evidence="1">
    <location>
        <begin position="31"/>
        <end position="51"/>
    </location>
</feature>
<comment type="caution">
    <text evidence="2">The sequence shown here is derived from an EMBL/GenBank/DDBJ whole genome shotgun (WGS) entry which is preliminary data.</text>
</comment>
<name>A0ABU0YSG0_9PROT</name>
<keyword evidence="1" id="KW-0472">Membrane</keyword>
<evidence type="ECO:0000313" key="2">
    <source>
        <dbReference type="EMBL" id="MDQ7250655.1"/>
    </source>
</evidence>
<sequence length="254" mass="26837">MTQMDVADTGAPQFSIGRVLSTGFSVLMRNIVPFFAVAIIVGIPYILVASWSAAEAVPGQPNYGAQAITMLVSLLTMSLTTSALSYGTFQSLRGQRAGFGDILSRGLSSVGKVIVAALAYSFAVGFASLLLIVPGVILAVMWWVFIPSLVVENCGIGESFTRSAALTKGRRWQVFAVMLIALLIQVAFGMAIGFVVGVIAYMATGGEPGELGWLMAVVELLAGSFAAVLATVGYYYLRAEKEGIVIDDIARVFD</sequence>